<keyword evidence="2" id="KW-1133">Transmembrane helix</keyword>
<proteinExistence type="predicted"/>
<keyword evidence="2" id="KW-0812">Transmembrane</keyword>
<dbReference type="AlphaFoldDB" id="A0A8S3YGX4"/>
<dbReference type="EMBL" id="CAJHNH020000030">
    <property type="protein sequence ID" value="CAG5114725.1"/>
    <property type="molecule type" value="Genomic_DNA"/>
</dbReference>
<dbReference type="OrthoDB" id="10469365at2759"/>
<keyword evidence="2" id="KW-0472">Membrane</keyword>
<feature type="transmembrane region" description="Helical" evidence="2">
    <location>
        <begin position="6"/>
        <end position="30"/>
    </location>
</feature>
<gene>
    <name evidence="3" type="ORF">CUNI_LOCUS283</name>
</gene>
<protein>
    <submittedName>
        <fullName evidence="3">Uncharacterized protein</fullName>
    </submittedName>
</protein>
<evidence type="ECO:0000256" key="2">
    <source>
        <dbReference type="SAM" id="Phobius"/>
    </source>
</evidence>
<feature type="region of interest" description="Disordered" evidence="1">
    <location>
        <begin position="72"/>
        <end position="97"/>
    </location>
</feature>
<accession>A0A8S3YGX4</accession>
<sequence length="97" mass="10787">VFWVGPVVGGLLAGLLYEYIFAAGATFGGFKKCLLRTKRPRKQPEAEPEKTPLEELKNDVTEIEDTKVDVEKPQEVAEAEPEKGTAEVVEVNEQEKK</sequence>
<dbReference type="Proteomes" id="UP000678393">
    <property type="component" value="Unassembled WGS sequence"/>
</dbReference>
<reference evidence="3" key="1">
    <citation type="submission" date="2021-04" db="EMBL/GenBank/DDBJ databases">
        <authorList>
            <consortium name="Molecular Ecology Group"/>
        </authorList>
    </citation>
    <scope>NUCLEOTIDE SEQUENCE</scope>
</reference>
<evidence type="ECO:0000256" key="1">
    <source>
        <dbReference type="SAM" id="MobiDB-lite"/>
    </source>
</evidence>
<evidence type="ECO:0000313" key="3">
    <source>
        <dbReference type="EMBL" id="CAG5114725.1"/>
    </source>
</evidence>
<comment type="caution">
    <text evidence="3">The sequence shown here is derived from an EMBL/GenBank/DDBJ whole genome shotgun (WGS) entry which is preliminary data.</text>
</comment>
<keyword evidence="4" id="KW-1185">Reference proteome</keyword>
<evidence type="ECO:0000313" key="4">
    <source>
        <dbReference type="Proteomes" id="UP000678393"/>
    </source>
</evidence>
<feature type="compositionally biased region" description="Basic and acidic residues" evidence="1">
    <location>
        <begin position="72"/>
        <end position="85"/>
    </location>
</feature>
<organism evidence="3 4">
    <name type="scientific">Candidula unifasciata</name>
    <dbReference type="NCBI Taxonomy" id="100452"/>
    <lineage>
        <taxon>Eukaryota</taxon>
        <taxon>Metazoa</taxon>
        <taxon>Spiralia</taxon>
        <taxon>Lophotrochozoa</taxon>
        <taxon>Mollusca</taxon>
        <taxon>Gastropoda</taxon>
        <taxon>Heterobranchia</taxon>
        <taxon>Euthyneura</taxon>
        <taxon>Panpulmonata</taxon>
        <taxon>Eupulmonata</taxon>
        <taxon>Stylommatophora</taxon>
        <taxon>Helicina</taxon>
        <taxon>Helicoidea</taxon>
        <taxon>Geomitridae</taxon>
        <taxon>Candidula</taxon>
    </lineage>
</organism>
<name>A0A8S3YGX4_9EUPU</name>
<feature type="non-terminal residue" evidence="3">
    <location>
        <position position="1"/>
    </location>
</feature>